<reference evidence="1 2" key="1">
    <citation type="submission" date="2007-04" db="EMBL/GenBank/DDBJ databases">
        <authorList>
            <person name="Fulton L."/>
            <person name="Clifton S."/>
            <person name="Fulton B."/>
            <person name="Xu J."/>
            <person name="Minx P."/>
            <person name="Pepin K.H."/>
            <person name="Johnson M."/>
            <person name="Thiruvilangam P."/>
            <person name="Bhonagiri V."/>
            <person name="Nash W.E."/>
            <person name="Mardis E.R."/>
            <person name="Wilson R.K."/>
        </authorList>
    </citation>
    <scope>NUCLEOTIDE SEQUENCE [LARGE SCALE GENOMIC DNA]</scope>
    <source>
        <strain evidence="1 2">ATCC 29799</strain>
    </source>
</reference>
<name>A6NYD8_9FIRM</name>
<protein>
    <submittedName>
        <fullName evidence="1">Uncharacterized protein</fullName>
    </submittedName>
</protein>
<keyword evidence="2" id="KW-1185">Reference proteome</keyword>
<accession>A6NYD8</accession>
<dbReference type="Proteomes" id="UP000003639">
    <property type="component" value="Unassembled WGS sequence"/>
</dbReference>
<organism evidence="1 2">
    <name type="scientific">Pseudoflavonifractor capillosus ATCC 29799</name>
    <dbReference type="NCBI Taxonomy" id="411467"/>
    <lineage>
        <taxon>Bacteria</taxon>
        <taxon>Bacillati</taxon>
        <taxon>Bacillota</taxon>
        <taxon>Clostridia</taxon>
        <taxon>Eubacteriales</taxon>
        <taxon>Oscillospiraceae</taxon>
        <taxon>Pseudoflavonifractor</taxon>
    </lineage>
</organism>
<proteinExistence type="predicted"/>
<dbReference type="EMBL" id="AAXG02000029">
    <property type="protein sequence ID" value="EDM98905.1"/>
    <property type="molecule type" value="Genomic_DNA"/>
</dbReference>
<gene>
    <name evidence="1" type="ORF">BACCAP_03239</name>
</gene>
<reference evidence="1 2" key="2">
    <citation type="submission" date="2007-06" db="EMBL/GenBank/DDBJ databases">
        <title>Draft genome sequence of Pseudoflavonifractor capillosus ATCC 29799.</title>
        <authorList>
            <person name="Sudarsanam P."/>
            <person name="Ley R."/>
            <person name="Guruge J."/>
            <person name="Turnbaugh P.J."/>
            <person name="Mahowald M."/>
            <person name="Liep D."/>
            <person name="Gordon J."/>
        </authorList>
    </citation>
    <scope>NUCLEOTIDE SEQUENCE [LARGE SCALE GENOMIC DNA]</scope>
    <source>
        <strain evidence="1 2">ATCC 29799</strain>
    </source>
</reference>
<evidence type="ECO:0000313" key="2">
    <source>
        <dbReference type="Proteomes" id="UP000003639"/>
    </source>
</evidence>
<sequence length="36" mass="3682">MVSSCFLLLSWIYGCSTAFTESCGLGAIKSPPGVVG</sequence>
<dbReference type="AlphaFoldDB" id="A6NYD8"/>
<comment type="caution">
    <text evidence="1">The sequence shown here is derived from an EMBL/GenBank/DDBJ whole genome shotgun (WGS) entry which is preliminary data.</text>
</comment>
<evidence type="ECO:0000313" key="1">
    <source>
        <dbReference type="EMBL" id="EDM98905.1"/>
    </source>
</evidence>